<dbReference type="PANTHER" id="PTHR13467">
    <property type="entry name" value="CUE DOMAIN CONTAINING PROTEIN 1"/>
    <property type="match status" value="1"/>
</dbReference>
<feature type="compositionally biased region" description="Basic and acidic residues" evidence="1">
    <location>
        <begin position="446"/>
        <end position="458"/>
    </location>
</feature>
<accession>A0A6V3K159</accession>
<reference evidence="3" key="1">
    <citation type="submission" date="2021-01" db="EMBL/GenBank/DDBJ databases">
        <authorList>
            <person name="Corre E."/>
            <person name="Pelletier E."/>
            <person name="Niang G."/>
            <person name="Scheremetjew M."/>
            <person name="Finn R."/>
            <person name="Kale V."/>
            <person name="Holt S."/>
            <person name="Cochrane G."/>
            <person name="Meng A."/>
            <person name="Brown T."/>
            <person name="Cohen L."/>
        </authorList>
    </citation>
    <scope>NUCLEOTIDE SEQUENCE</scope>
    <source>
        <strain evidence="3">CCCM811</strain>
    </source>
</reference>
<feature type="compositionally biased region" description="Polar residues" evidence="1">
    <location>
        <begin position="327"/>
        <end position="337"/>
    </location>
</feature>
<feature type="region of interest" description="Disordered" evidence="1">
    <location>
        <begin position="179"/>
        <end position="215"/>
    </location>
</feature>
<sequence>METDVIQLVLESNALNVEATVAALLAMNKPAEDSEIPTIKLPKLYKSRCEMKMDMKVAAEQQDFHKAAKRKDQLAAVETAIQADLAQGHKATENAVEIRLGEDGKAGFDFKYHAGGWDVTLIHDMPGQPDLKPGDRIIKVGSADVREISYEAQLGAWKKAAADTKKFPATIIRFVDASTTKEEKAAQPTASSKQSNRHAAEQCPPAELKRQPSDMKFVGETPEQERARIVEQLLSGQVPDDFLRTPSYFQQHGMKKAQSQMEKDAALARLLQDEMFMEELRNNPDAFLEGRPRRSGNQRRARTQAALVQTNSAPGSNPAGPAPQADLSGQGSAPKKTTWSERWSKLGDAAKERLAKMAEFFKNKKNDQKTTRSDDPAAELVPLAEEADRLPLAPDLAEEGGAFVIESDEEMGVGPGDAEGLAMDSLVKSVNAGEKDEGGAVSVDFDDGKASEERPQLL</sequence>
<evidence type="ECO:0000256" key="1">
    <source>
        <dbReference type="SAM" id="MobiDB-lite"/>
    </source>
</evidence>
<organism evidence="3">
    <name type="scientific">Lotharella globosa</name>
    <dbReference type="NCBI Taxonomy" id="91324"/>
    <lineage>
        <taxon>Eukaryota</taxon>
        <taxon>Sar</taxon>
        <taxon>Rhizaria</taxon>
        <taxon>Cercozoa</taxon>
        <taxon>Chlorarachniophyceae</taxon>
        <taxon>Lotharella</taxon>
    </lineage>
</organism>
<dbReference type="AlphaFoldDB" id="A0A6V3K159"/>
<protein>
    <recommendedName>
        <fullName evidence="4">PDZ domain-containing protein</fullName>
    </recommendedName>
</protein>
<evidence type="ECO:0000313" key="2">
    <source>
        <dbReference type="EMBL" id="CAE0654604.1"/>
    </source>
</evidence>
<evidence type="ECO:0000313" key="3">
    <source>
        <dbReference type="EMBL" id="CAE0654606.1"/>
    </source>
</evidence>
<feature type="region of interest" description="Disordered" evidence="1">
    <location>
        <begin position="282"/>
        <end position="341"/>
    </location>
</feature>
<feature type="compositionally biased region" description="Low complexity" evidence="1">
    <location>
        <begin position="311"/>
        <end position="325"/>
    </location>
</feature>
<dbReference type="InterPro" id="IPR040192">
    <property type="entry name" value="CUEDC1"/>
</dbReference>
<dbReference type="EMBL" id="HBIV01009205">
    <property type="protein sequence ID" value="CAE0654604.1"/>
    <property type="molecule type" value="Transcribed_RNA"/>
</dbReference>
<feature type="compositionally biased region" description="Basic and acidic residues" evidence="1">
    <location>
        <begin position="282"/>
        <end position="292"/>
    </location>
</feature>
<feature type="compositionally biased region" description="Basic residues" evidence="1">
    <location>
        <begin position="293"/>
        <end position="302"/>
    </location>
</feature>
<dbReference type="PANTHER" id="PTHR13467:SF3">
    <property type="entry name" value="CUE DOMAIN-CONTAINING PROTEIN 1"/>
    <property type="match status" value="1"/>
</dbReference>
<feature type="region of interest" description="Disordered" evidence="1">
    <location>
        <begin position="430"/>
        <end position="458"/>
    </location>
</feature>
<evidence type="ECO:0008006" key="4">
    <source>
        <dbReference type="Google" id="ProtNLM"/>
    </source>
</evidence>
<name>A0A6V3K159_9EUKA</name>
<dbReference type="Gene3D" id="1.10.8.10">
    <property type="entry name" value="DNA helicase RuvA subunit, C-terminal domain"/>
    <property type="match status" value="1"/>
</dbReference>
<dbReference type="EMBL" id="HBIV01009207">
    <property type="protein sequence ID" value="CAE0654606.1"/>
    <property type="molecule type" value="Transcribed_RNA"/>
</dbReference>
<gene>
    <name evidence="2" type="ORF">LGLO00237_LOCUS6954</name>
    <name evidence="3" type="ORF">LGLO00237_LOCUS6956</name>
</gene>
<proteinExistence type="predicted"/>